<evidence type="ECO:0000256" key="1">
    <source>
        <dbReference type="SAM" id="SignalP"/>
    </source>
</evidence>
<dbReference type="OrthoDB" id="5596743at2759"/>
<keyword evidence="3" id="KW-1185">Reference proteome</keyword>
<dbReference type="EMBL" id="ML977206">
    <property type="protein sequence ID" value="KAF1981173.1"/>
    <property type="molecule type" value="Genomic_DNA"/>
</dbReference>
<feature type="signal peptide" evidence="1">
    <location>
        <begin position="1"/>
        <end position="17"/>
    </location>
</feature>
<keyword evidence="1" id="KW-0732">Signal</keyword>
<organism evidence="2 3">
    <name type="scientific">Aulographum hederae CBS 113979</name>
    <dbReference type="NCBI Taxonomy" id="1176131"/>
    <lineage>
        <taxon>Eukaryota</taxon>
        <taxon>Fungi</taxon>
        <taxon>Dikarya</taxon>
        <taxon>Ascomycota</taxon>
        <taxon>Pezizomycotina</taxon>
        <taxon>Dothideomycetes</taxon>
        <taxon>Pleosporomycetidae</taxon>
        <taxon>Aulographales</taxon>
        <taxon>Aulographaceae</taxon>
    </lineage>
</organism>
<proteinExistence type="predicted"/>
<dbReference type="Proteomes" id="UP000800041">
    <property type="component" value="Unassembled WGS sequence"/>
</dbReference>
<gene>
    <name evidence="2" type="ORF">K402DRAFT_467753</name>
</gene>
<accession>A0A6G1GJP2</accession>
<evidence type="ECO:0000313" key="3">
    <source>
        <dbReference type="Proteomes" id="UP000800041"/>
    </source>
</evidence>
<feature type="chain" id="PRO_5026216757" evidence="1">
    <location>
        <begin position="18"/>
        <end position="333"/>
    </location>
</feature>
<dbReference type="AlphaFoldDB" id="A0A6G1GJP2"/>
<evidence type="ECO:0000313" key="2">
    <source>
        <dbReference type="EMBL" id="KAF1981173.1"/>
    </source>
</evidence>
<reference evidence="2" key="1">
    <citation type="journal article" date="2020" name="Stud. Mycol.">
        <title>101 Dothideomycetes genomes: a test case for predicting lifestyles and emergence of pathogens.</title>
        <authorList>
            <person name="Haridas S."/>
            <person name="Albert R."/>
            <person name="Binder M."/>
            <person name="Bloem J."/>
            <person name="Labutti K."/>
            <person name="Salamov A."/>
            <person name="Andreopoulos B."/>
            <person name="Baker S."/>
            <person name="Barry K."/>
            <person name="Bills G."/>
            <person name="Bluhm B."/>
            <person name="Cannon C."/>
            <person name="Castanera R."/>
            <person name="Culley D."/>
            <person name="Daum C."/>
            <person name="Ezra D."/>
            <person name="Gonzalez J."/>
            <person name="Henrissat B."/>
            <person name="Kuo A."/>
            <person name="Liang C."/>
            <person name="Lipzen A."/>
            <person name="Lutzoni F."/>
            <person name="Magnuson J."/>
            <person name="Mondo S."/>
            <person name="Nolan M."/>
            <person name="Ohm R."/>
            <person name="Pangilinan J."/>
            <person name="Park H.-J."/>
            <person name="Ramirez L."/>
            <person name="Alfaro M."/>
            <person name="Sun H."/>
            <person name="Tritt A."/>
            <person name="Yoshinaga Y."/>
            <person name="Zwiers L.-H."/>
            <person name="Turgeon B."/>
            <person name="Goodwin S."/>
            <person name="Spatafora J."/>
            <person name="Crous P."/>
            <person name="Grigoriev I."/>
        </authorList>
    </citation>
    <scope>NUCLEOTIDE SEQUENCE</scope>
    <source>
        <strain evidence="2">CBS 113979</strain>
    </source>
</reference>
<name>A0A6G1GJP2_9PEZI</name>
<protein>
    <submittedName>
        <fullName evidence="2">Uncharacterized protein</fullName>
    </submittedName>
</protein>
<sequence>MLFSLGLLGLAASTATAHFLQERGTCNNNDNCARAVTGTQANVKPALTVRQADCSSFMVTTVTPDMVTIPVTTTLTVTSTESTSFATATTTVQAGVGAVPADEPHADGKRAITAEANEKRQVARSTPNYASSCSGPVRYSSACSCWGITASVTTLPTPSTTIITTLTETTTTTTTSLYLATETATCAVETGSLLKDTWAVQKEDGVTVGPLTIQGQPTLNVQGGPNQPWHARFFQTVTLCPGATYDLSFSYLSYSTTFRLCSVEFYSTAGSVQKTIDTSTNPDSNGGKFGHFNPVKMTVVAQEAETTISMMAYCTNGGTQGFYFSMWNMTKSA</sequence>